<keyword evidence="1" id="KW-0732">Signal</keyword>
<name>A0ABR4KBB2_9EURO</name>
<sequence length="84" mass="8902">MSIRLVLVMSTLLLASLINVIYGGHGYSDGYNGPGQIAAFLHFVRSSICTPCELLCGVSPEAGETFGGCTHQSGICEEHNVNML</sequence>
<protein>
    <submittedName>
        <fullName evidence="2">Uncharacterized protein</fullName>
    </submittedName>
</protein>
<dbReference type="Proteomes" id="UP001610446">
    <property type="component" value="Unassembled WGS sequence"/>
</dbReference>
<accession>A0ABR4KBB2</accession>
<gene>
    <name evidence="2" type="ORF">BJY01DRAFT_210547</name>
</gene>
<proteinExistence type="predicted"/>
<organism evidence="2 3">
    <name type="scientific">Aspergillus pseudoustus</name>
    <dbReference type="NCBI Taxonomy" id="1810923"/>
    <lineage>
        <taxon>Eukaryota</taxon>
        <taxon>Fungi</taxon>
        <taxon>Dikarya</taxon>
        <taxon>Ascomycota</taxon>
        <taxon>Pezizomycotina</taxon>
        <taxon>Eurotiomycetes</taxon>
        <taxon>Eurotiomycetidae</taxon>
        <taxon>Eurotiales</taxon>
        <taxon>Aspergillaceae</taxon>
        <taxon>Aspergillus</taxon>
        <taxon>Aspergillus subgen. Nidulantes</taxon>
    </lineage>
</organism>
<comment type="caution">
    <text evidence="2">The sequence shown here is derived from an EMBL/GenBank/DDBJ whole genome shotgun (WGS) entry which is preliminary data.</text>
</comment>
<reference evidence="2 3" key="1">
    <citation type="submission" date="2024-07" db="EMBL/GenBank/DDBJ databases">
        <title>Section-level genome sequencing and comparative genomics of Aspergillus sections Usti and Cavernicolus.</title>
        <authorList>
            <consortium name="Lawrence Berkeley National Laboratory"/>
            <person name="Nybo J.L."/>
            <person name="Vesth T.C."/>
            <person name="Theobald S."/>
            <person name="Frisvad J.C."/>
            <person name="Larsen T.O."/>
            <person name="Kjaerboelling I."/>
            <person name="Rothschild-Mancinelli K."/>
            <person name="Lyhne E.K."/>
            <person name="Kogle M.E."/>
            <person name="Barry K."/>
            <person name="Clum A."/>
            <person name="Na H."/>
            <person name="Ledsgaard L."/>
            <person name="Lin J."/>
            <person name="Lipzen A."/>
            <person name="Kuo A."/>
            <person name="Riley R."/>
            <person name="Mondo S."/>
            <person name="Labutti K."/>
            <person name="Haridas S."/>
            <person name="Pangalinan J."/>
            <person name="Salamov A.A."/>
            <person name="Simmons B.A."/>
            <person name="Magnuson J.K."/>
            <person name="Chen J."/>
            <person name="Drula E."/>
            <person name="Henrissat B."/>
            <person name="Wiebenga A."/>
            <person name="Lubbers R.J."/>
            <person name="Gomes A.C."/>
            <person name="Makela M.R."/>
            <person name="Stajich J."/>
            <person name="Grigoriev I.V."/>
            <person name="Mortensen U.H."/>
            <person name="De Vries R.P."/>
            <person name="Baker S.E."/>
            <person name="Andersen M.R."/>
        </authorList>
    </citation>
    <scope>NUCLEOTIDE SEQUENCE [LARGE SCALE GENOMIC DNA]</scope>
    <source>
        <strain evidence="2 3">CBS 123904</strain>
    </source>
</reference>
<evidence type="ECO:0000313" key="2">
    <source>
        <dbReference type="EMBL" id="KAL2849579.1"/>
    </source>
</evidence>
<dbReference type="EMBL" id="JBFXLU010000042">
    <property type="protein sequence ID" value="KAL2849579.1"/>
    <property type="molecule type" value="Genomic_DNA"/>
</dbReference>
<feature type="signal peptide" evidence="1">
    <location>
        <begin position="1"/>
        <end position="23"/>
    </location>
</feature>
<keyword evidence="3" id="KW-1185">Reference proteome</keyword>
<evidence type="ECO:0000313" key="3">
    <source>
        <dbReference type="Proteomes" id="UP001610446"/>
    </source>
</evidence>
<evidence type="ECO:0000256" key="1">
    <source>
        <dbReference type="SAM" id="SignalP"/>
    </source>
</evidence>
<feature type="chain" id="PRO_5046701143" evidence="1">
    <location>
        <begin position="24"/>
        <end position="84"/>
    </location>
</feature>